<organism evidence="9 11">
    <name type="scientific">Caldimonas thermodepolymerans</name>
    <dbReference type="NCBI Taxonomy" id="215580"/>
    <lineage>
        <taxon>Bacteria</taxon>
        <taxon>Pseudomonadati</taxon>
        <taxon>Pseudomonadota</taxon>
        <taxon>Betaproteobacteria</taxon>
        <taxon>Burkholderiales</taxon>
        <taxon>Sphaerotilaceae</taxon>
        <taxon>Caldimonas</taxon>
    </lineage>
</organism>
<keyword evidence="3" id="KW-0547">Nucleotide-binding</keyword>
<evidence type="ECO:0000256" key="4">
    <source>
        <dbReference type="ARBA" id="ARBA00022748"/>
    </source>
</evidence>
<dbReference type="GO" id="GO:0022857">
    <property type="term" value="F:transmembrane transporter activity"/>
    <property type="evidence" value="ECO:0007669"/>
    <property type="project" value="InterPro"/>
</dbReference>
<dbReference type="PANTHER" id="PTHR43499:SF1">
    <property type="entry name" value="ABC TRANSPORTER I FAMILY MEMBER 1"/>
    <property type="match status" value="1"/>
</dbReference>
<dbReference type="PANTHER" id="PTHR43499">
    <property type="entry name" value="ABC TRANSPORTER I FAMILY MEMBER 1"/>
    <property type="match status" value="1"/>
</dbReference>
<evidence type="ECO:0000313" key="9">
    <source>
        <dbReference type="EMBL" id="PPE68432.1"/>
    </source>
</evidence>
<dbReference type="GO" id="GO:0017004">
    <property type="term" value="P:cytochrome complex assembly"/>
    <property type="evidence" value="ECO:0007669"/>
    <property type="project" value="UniProtKB-KW"/>
</dbReference>
<dbReference type="OrthoDB" id="9800654at2"/>
<dbReference type="Proteomes" id="UP000294772">
    <property type="component" value="Unassembled WGS sequence"/>
</dbReference>
<dbReference type="PROSITE" id="PS00211">
    <property type="entry name" value="ABC_TRANSPORTER_1"/>
    <property type="match status" value="1"/>
</dbReference>
<evidence type="ECO:0000256" key="7">
    <source>
        <dbReference type="ARBA" id="ARBA00023136"/>
    </source>
</evidence>
<dbReference type="InterPro" id="IPR017871">
    <property type="entry name" value="ABC_transporter-like_CS"/>
</dbReference>
<evidence type="ECO:0000313" key="10">
    <source>
        <dbReference type="EMBL" id="TCP07151.1"/>
    </source>
</evidence>
<keyword evidence="5 9" id="KW-0067">ATP-binding</keyword>
<evidence type="ECO:0000259" key="8">
    <source>
        <dbReference type="PROSITE" id="PS50893"/>
    </source>
</evidence>
<evidence type="ECO:0000256" key="1">
    <source>
        <dbReference type="ARBA" id="ARBA00022448"/>
    </source>
</evidence>
<sequence>MIVRAAFTDAAALHLRARALACRRGARLLFRDLHVELHGGELLWVRGHNGSGKTSLLRLLAGLAPPAEGSVECLAGQPLYLGHHNALKDELSVAESLAFLLRLQGSAADPASVAWALDRMGLKPLAPAPVRLLSQGQRRRVALARLVAASAVATWLLDEPFDALDLEGCARLHELIVAHRRRGGSVLLTSHQFVQWPGLAPRELDLDGLPH</sequence>
<keyword evidence="11" id="KW-1185">Reference proteome</keyword>
<dbReference type="Proteomes" id="UP000239406">
    <property type="component" value="Unassembled WGS sequence"/>
</dbReference>
<keyword evidence="2" id="KW-1003">Cell membrane</keyword>
<dbReference type="EMBL" id="PSNY01000027">
    <property type="protein sequence ID" value="PPE68432.1"/>
    <property type="molecule type" value="Genomic_DNA"/>
</dbReference>
<dbReference type="Pfam" id="PF00005">
    <property type="entry name" value="ABC_tran"/>
    <property type="match status" value="1"/>
</dbReference>
<reference evidence="10 12" key="2">
    <citation type="submission" date="2019-03" db="EMBL/GenBank/DDBJ databases">
        <title>Genomic Encyclopedia of Type Strains, Phase IV (KMG-IV): sequencing the most valuable type-strain genomes for metagenomic binning, comparative biology and taxonomic classification.</title>
        <authorList>
            <person name="Goeker M."/>
        </authorList>
    </citation>
    <scope>NUCLEOTIDE SEQUENCE [LARGE SCALE GENOMIC DNA]</scope>
    <source>
        <strain evidence="10 12">DSM 15264</strain>
    </source>
</reference>
<evidence type="ECO:0000256" key="5">
    <source>
        <dbReference type="ARBA" id="ARBA00022840"/>
    </source>
</evidence>
<dbReference type="EMBL" id="SLXF01000005">
    <property type="protein sequence ID" value="TCP07151.1"/>
    <property type="molecule type" value="Genomic_DNA"/>
</dbReference>
<evidence type="ECO:0000256" key="3">
    <source>
        <dbReference type="ARBA" id="ARBA00022741"/>
    </source>
</evidence>
<dbReference type="AlphaFoldDB" id="A0A2S5T0G0"/>
<keyword evidence="1" id="KW-0813">Transport</keyword>
<evidence type="ECO:0000313" key="11">
    <source>
        <dbReference type="Proteomes" id="UP000239406"/>
    </source>
</evidence>
<comment type="caution">
    <text evidence="9">The sequence shown here is derived from an EMBL/GenBank/DDBJ whole genome shotgun (WGS) entry which is preliminary data.</text>
</comment>
<keyword evidence="6" id="KW-1278">Translocase</keyword>
<dbReference type="GO" id="GO:0016887">
    <property type="term" value="F:ATP hydrolysis activity"/>
    <property type="evidence" value="ECO:0007669"/>
    <property type="project" value="InterPro"/>
</dbReference>
<dbReference type="InterPro" id="IPR027417">
    <property type="entry name" value="P-loop_NTPase"/>
</dbReference>
<dbReference type="InterPro" id="IPR003593">
    <property type="entry name" value="AAA+_ATPase"/>
</dbReference>
<protein>
    <submittedName>
        <fullName evidence="9">Heme ABC exporter ATP-binding protein CcmA</fullName>
    </submittedName>
    <submittedName>
        <fullName evidence="10">Heme exporter protein A</fullName>
    </submittedName>
</protein>
<keyword evidence="4" id="KW-0201">Cytochrome c-type biogenesis</keyword>
<evidence type="ECO:0000256" key="2">
    <source>
        <dbReference type="ARBA" id="ARBA00022475"/>
    </source>
</evidence>
<dbReference type="Gene3D" id="3.40.50.300">
    <property type="entry name" value="P-loop containing nucleotide triphosphate hydrolases"/>
    <property type="match status" value="1"/>
</dbReference>
<dbReference type="PROSITE" id="PS50893">
    <property type="entry name" value="ABC_TRANSPORTER_2"/>
    <property type="match status" value="1"/>
</dbReference>
<dbReference type="InterPro" id="IPR003439">
    <property type="entry name" value="ABC_transporter-like_ATP-bd"/>
</dbReference>
<name>A0A2S5T0G0_9BURK</name>
<proteinExistence type="predicted"/>
<keyword evidence="7" id="KW-0472">Membrane</keyword>
<gene>
    <name evidence="9" type="primary">ccmA</name>
    <name evidence="9" type="ORF">C1702_17070</name>
    <name evidence="10" type="ORF">EV676_105172</name>
</gene>
<accession>A0A2S5T0G0</accession>
<dbReference type="SUPFAM" id="SSF52540">
    <property type="entry name" value="P-loop containing nucleoside triphosphate hydrolases"/>
    <property type="match status" value="1"/>
</dbReference>
<feature type="domain" description="ABC transporter" evidence="8">
    <location>
        <begin position="15"/>
        <end position="206"/>
    </location>
</feature>
<evidence type="ECO:0000256" key="6">
    <source>
        <dbReference type="ARBA" id="ARBA00022967"/>
    </source>
</evidence>
<dbReference type="SMART" id="SM00382">
    <property type="entry name" value="AAA"/>
    <property type="match status" value="1"/>
</dbReference>
<dbReference type="RefSeq" id="WP_104358921.1">
    <property type="nucleotide sequence ID" value="NZ_CALFFA010000021.1"/>
</dbReference>
<evidence type="ECO:0000313" key="12">
    <source>
        <dbReference type="Proteomes" id="UP000294772"/>
    </source>
</evidence>
<dbReference type="GO" id="GO:0005524">
    <property type="term" value="F:ATP binding"/>
    <property type="evidence" value="ECO:0007669"/>
    <property type="project" value="UniProtKB-KW"/>
</dbReference>
<dbReference type="NCBIfam" id="TIGR01189">
    <property type="entry name" value="ccmA"/>
    <property type="match status" value="1"/>
</dbReference>
<reference evidence="9 11" key="1">
    <citation type="submission" date="2018-02" db="EMBL/GenBank/DDBJ databases">
        <title>Reclassifiation of [Polyangium] brachysporum DSM 7029 as Guopingzhaonella breviflexa gen. nov., sp. nov., a member of the family Comamonadaceae.</title>
        <authorList>
            <person name="Tang B."/>
        </authorList>
    </citation>
    <scope>NUCLEOTIDE SEQUENCE [LARGE SCALE GENOMIC DNA]</scope>
    <source>
        <strain evidence="9 11">DSM 15344</strain>
    </source>
</reference>
<dbReference type="InterPro" id="IPR005895">
    <property type="entry name" value="ABC_transptr_haem_export_CcmA"/>
</dbReference>